<gene>
    <name evidence="2" type="ORF">CPB83DRAFT_844606</name>
</gene>
<feature type="signal peptide" evidence="1">
    <location>
        <begin position="1"/>
        <end position="21"/>
    </location>
</feature>
<keyword evidence="1" id="KW-0732">Signal</keyword>
<dbReference type="Proteomes" id="UP000807306">
    <property type="component" value="Unassembled WGS sequence"/>
</dbReference>
<dbReference type="AlphaFoldDB" id="A0A9P6JVV9"/>
<protein>
    <submittedName>
        <fullName evidence="2">Uncharacterized protein</fullName>
    </submittedName>
</protein>
<feature type="chain" id="PRO_5040450300" evidence="1">
    <location>
        <begin position="22"/>
        <end position="133"/>
    </location>
</feature>
<dbReference type="EMBL" id="MU157827">
    <property type="protein sequence ID" value="KAF9533840.1"/>
    <property type="molecule type" value="Genomic_DNA"/>
</dbReference>
<reference evidence="2" key="1">
    <citation type="submission" date="2020-11" db="EMBL/GenBank/DDBJ databases">
        <authorList>
            <consortium name="DOE Joint Genome Institute"/>
            <person name="Ahrendt S."/>
            <person name="Riley R."/>
            <person name="Andreopoulos W."/>
            <person name="Labutti K."/>
            <person name="Pangilinan J."/>
            <person name="Ruiz-Duenas F.J."/>
            <person name="Barrasa J.M."/>
            <person name="Sanchez-Garcia M."/>
            <person name="Camarero S."/>
            <person name="Miyauchi S."/>
            <person name="Serrano A."/>
            <person name="Linde D."/>
            <person name="Babiker R."/>
            <person name="Drula E."/>
            <person name="Ayuso-Fernandez I."/>
            <person name="Pacheco R."/>
            <person name="Padilla G."/>
            <person name="Ferreira P."/>
            <person name="Barriuso J."/>
            <person name="Kellner H."/>
            <person name="Castanera R."/>
            <person name="Alfaro M."/>
            <person name="Ramirez L."/>
            <person name="Pisabarro A.G."/>
            <person name="Kuo A."/>
            <person name="Tritt A."/>
            <person name="Lipzen A."/>
            <person name="He G."/>
            <person name="Yan M."/>
            <person name="Ng V."/>
            <person name="Cullen D."/>
            <person name="Martin F."/>
            <person name="Rosso M.-N."/>
            <person name="Henrissat B."/>
            <person name="Hibbett D."/>
            <person name="Martinez A.T."/>
            <person name="Grigoriev I.V."/>
        </authorList>
    </citation>
    <scope>NUCLEOTIDE SEQUENCE</scope>
    <source>
        <strain evidence="2">CBS 506.95</strain>
    </source>
</reference>
<evidence type="ECO:0000313" key="3">
    <source>
        <dbReference type="Proteomes" id="UP000807306"/>
    </source>
</evidence>
<name>A0A9P6JVV9_9AGAR</name>
<proteinExistence type="predicted"/>
<sequence length="133" mass="14941">MTLTLTAAGSFGLHILSMAEASSSVHNTVTNIEYREMSLVPEALTVKYDGGSVEYHLVQVQSSSSAATWRYYAEKPEWLGVSRMFNRRGCVLHTVQRSQKESLRRDQERRDRIAGRISYAAEQRANGTLPGNF</sequence>
<evidence type="ECO:0000313" key="2">
    <source>
        <dbReference type="EMBL" id="KAF9533840.1"/>
    </source>
</evidence>
<accession>A0A9P6JVV9</accession>
<comment type="caution">
    <text evidence="2">The sequence shown here is derived from an EMBL/GenBank/DDBJ whole genome shotgun (WGS) entry which is preliminary data.</text>
</comment>
<evidence type="ECO:0000256" key="1">
    <source>
        <dbReference type="SAM" id="SignalP"/>
    </source>
</evidence>
<organism evidence="2 3">
    <name type="scientific">Crepidotus variabilis</name>
    <dbReference type="NCBI Taxonomy" id="179855"/>
    <lineage>
        <taxon>Eukaryota</taxon>
        <taxon>Fungi</taxon>
        <taxon>Dikarya</taxon>
        <taxon>Basidiomycota</taxon>
        <taxon>Agaricomycotina</taxon>
        <taxon>Agaricomycetes</taxon>
        <taxon>Agaricomycetidae</taxon>
        <taxon>Agaricales</taxon>
        <taxon>Agaricineae</taxon>
        <taxon>Crepidotaceae</taxon>
        <taxon>Crepidotus</taxon>
    </lineage>
</organism>
<keyword evidence="3" id="KW-1185">Reference proteome</keyword>